<dbReference type="Proteomes" id="UP000007437">
    <property type="component" value="Chromosome"/>
</dbReference>
<reference evidence="1 2" key="1">
    <citation type="journal article" date="2011" name="J. Bacteriol.">
        <title>Complete genome sequence of Burkholderia rhizoxinica, an endosymbiont of Rhizopus microsporus.</title>
        <authorList>
            <person name="Lackner G."/>
            <person name="Moebius N."/>
            <person name="Partida-Martinez L."/>
            <person name="Hertweck C."/>
        </authorList>
    </citation>
    <scope>NUCLEOTIDE SEQUENCE [LARGE SCALE GENOMIC DNA]</scope>
    <source>
        <strain evidence="2">DSM 19002 / CIP 109453 / HKI 454</strain>
    </source>
</reference>
<dbReference type="AlphaFoldDB" id="E5ARW6"/>
<dbReference type="KEGG" id="brh:RBRH_04142"/>
<protein>
    <submittedName>
        <fullName evidence="1">Uncharacterized protein</fullName>
    </submittedName>
</protein>
<gene>
    <name evidence="1" type="ordered locus">RBRH_04142</name>
</gene>
<proteinExistence type="predicted"/>
<evidence type="ECO:0000313" key="1">
    <source>
        <dbReference type="EMBL" id="CBW75348.1"/>
    </source>
</evidence>
<dbReference type="HOGENOM" id="CLU_3325747_0_0_4"/>
<dbReference type="EMBL" id="FR687359">
    <property type="protein sequence ID" value="CBW75348.1"/>
    <property type="molecule type" value="Genomic_DNA"/>
</dbReference>
<evidence type="ECO:0000313" key="2">
    <source>
        <dbReference type="Proteomes" id="UP000007437"/>
    </source>
</evidence>
<organism evidence="1 2">
    <name type="scientific">Mycetohabitans rhizoxinica (strain DSM 19002 / CIP 109453 / HKI 454)</name>
    <name type="common">Paraburkholderia rhizoxinica</name>
    <dbReference type="NCBI Taxonomy" id="882378"/>
    <lineage>
        <taxon>Bacteria</taxon>
        <taxon>Pseudomonadati</taxon>
        <taxon>Pseudomonadota</taxon>
        <taxon>Betaproteobacteria</taxon>
        <taxon>Burkholderiales</taxon>
        <taxon>Burkholderiaceae</taxon>
        <taxon>Mycetohabitans</taxon>
    </lineage>
</organism>
<name>E5ARW6_MYCRK</name>
<accession>E5ARW6</accession>
<sequence>MKQSQGALTRLVDTLRKIASLVSNGSAEELQKIWNLER</sequence>